<feature type="transmembrane region" description="Helical" evidence="1">
    <location>
        <begin position="133"/>
        <end position="154"/>
    </location>
</feature>
<comment type="caution">
    <text evidence="2">The sequence shown here is derived from an EMBL/GenBank/DDBJ whole genome shotgun (WGS) entry which is preliminary data.</text>
</comment>
<protein>
    <recommendedName>
        <fullName evidence="4">ABC transporter permease</fullName>
    </recommendedName>
</protein>
<evidence type="ECO:0000313" key="3">
    <source>
        <dbReference type="Proteomes" id="UP000680304"/>
    </source>
</evidence>
<keyword evidence="1" id="KW-0812">Transmembrane</keyword>
<reference evidence="2 3" key="1">
    <citation type="submission" date="2021-04" db="EMBL/GenBank/DDBJ databases">
        <title>Draft genome sequence of Paenibacillus cisolokensis, LC2-13A.</title>
        <authorList>
            <person name="Uke A."/>
            <person name="Chhe C."/>
            <person name="Baramee S."/>
            <person name="Kosugi A."/>
        </authorList>
    </citation>
    <scope>NUCLEOTIDE SEQUENCE [LARGE SCALE GENOMIC DNA]</scope>
    <source>
        <strain evidence="2 3">LC2-13A</strain>
    </source>
</reference>
<gene>
    <name evidence="2" type="ORF">PACILC2_12110</name>
</gene>
<proteinExistence type="predicted"/>
<evidence type="ECO:0000256" key="1">
    <source>
        <dbReference type="SAM" id="Phobius"/>
    </source>
</evidence>
<name>A0ABQ4N3C0_9BACL</name>
<feature type="transmembrane region" description="Helical" evidence="1">
    <location>
        <begin position="21"/>
        <end position="42"/>
    </location>
</feature>
<sequence>MRNRTSTVIKMHLKDRMSWFFIPWVFVLSFAFAVNYTISFFLDEDLYTGGLASIIIYTNVVGFMTLHQTFPFALGYSIRRTDYFLGTAATVAGFSAISALLLALLSVIESRWIVNWGTGLHFFHLPYLSDGTVLQRFFIFFIVLLHMYFLGFVLSSVHRRFRMTGILAVFIAFLLLSGIFSFVMLKYNLWIDLWSWLAGHTAFQLSLWLVPLVVLYAALSYWLLRRSAA</sequence>
<feature type="transmembrane region" description="Helical" evidence="1">
    <location>
        <begin position="205"/>
        <end position="224"/>
    </location>
</feature>
<feature type="transmembrane region" description="Helical" evidence="1">
    <location>
        <begin position="83"/>
        <end position="108"/>
    </location>
</feature>
<keyword evidence="3" id="KW-1185">Reference proteome</keyword>
<keyword evidence="1" id="KW-0472">Membrane</keyword>
<dbReference type="Proteomes" id="UP000680304">
    <property type="component" value="Unassembled WGS sequence"/>
</dbReference>
<accession>A0ABQ4N3C0</accession>
<feature type="transmembrane region" description="Helical" evidence="1">
    <location>
        <begin position="166"/>
        <end position="185"/>
    </location>
</feature>
<dbReference type="RefSeq" id="WP_213527975.1">
    <property type="nucleotide sequence ID" value="NZ_BOVJ01000040.1"/>
</dbReference>
<organism evidence="2 3">
    <name type="scientific">Paenibacillus cisolokensis</name>
    <dbReference type="NCBI Taxonomy" id="1658519"/>
    <lineage>
        <taxon>Bacteria</taxon>
        <taxon>Bacillati</taxon>
        <taxon>Bacillota</taxon>
        <taxon>Bacilli</taxon>
        <taxon>Bacillales</taxon>
        <taxon>Paenibacillaceae</taxon>
        <taxon>Paenibacillus</taxon>
    </lineage>
</organism>
<evidence type="ECO:0008006" key="4">
    <source>
        <dbReference type="Google" id="ProtNLM"/>
    </source>
</evidence>
<evidence type="ECO:0000313" key="2">
    <source>
        <dbReference type="EMBL" id="GIQ62643.1"/>
    </source>
</evidence>
<keyword evidence="1" id="KW-1133">Transmembrane helix</keyword>
<dbReference type="EMBL" id="BOVJ01000040">
    <property type="protein sequence ID" value="GIQ62643.1"/>
    <property type="molecule type" value="Genomic_DNA"/>
</dbReference>